<dbReference type="PROSITE" id="PS50158">
    <property type="entry name" value="ZF_CCHC"/>
    <property type="match status" value="1"/>
</dbReference>
<feature type="region of interest" description="Disordered" evidence="2">
    <location>
        <begin position="261"/>
        <end position="291"/>
    </location>
</feature>
<keyword evidence="1" id="KW-0862">Zinc</keyword>
<reference evidence="4 5" key="1">
    <citation type="submission" date="2024-09" db="EMBL/GenBank/DDBJ databases">
        <title>Chromosome-scale assembly of Riccia sorocarpa.</title>
        <authorList>
            <person name="Paukszto L."/>
        </authorList>
    </citation>
    <scope>NUCLEOTIDE SEQUENCE [LARGE SCALE GENOMIC DNA]</scope>
    <source>
        <strain evidence="4">LP-2024</strain>
        <tissue evidence="4">Aerial parts of the thallus</tissue>
    </source>
</reference>
<keyword evidence="1" id="KW-0479">Metal-binding</keyword>
<dbReference type="InterPro" id="IPR025558">
    <property type="entry name" value="DUF4283"/>
</dbReference>
<dbReference type="InterPro" id="IPR036875">
    <property type="entry name" value="Znf_CCHC_sf"/>
</dbReference>
<evidence type="ECO:0000313" key="4">
    <source>
        <dbReference type="EMBL" id="KAL3690414.1"/>
    </source>
</evidence>
<evidence type="ECO:0000313" key="5">
    <source>
        <dbReference type="Proteomes" id="UP001633002"/>
    </source>
</evidence>
<feature type="compositionally biased region" description="Basic and acidic residues" evidence="2">
    <location>
        <begin position="25"/>
        <end position="44"/>
    </location>
</feature>
<dbReference type="InterPro" id="IPR040256">
    <property type="entry name" value="At4g02000-like"/>
</dbReference>
<dbReference type="Proteomes" id="UP001633002">
    <property type="component" value="Unassembled WGS sequence"/>
</dbReference>
<gene>
    <name evidence="4" type="ORF">R1sor_016723</name>
</gene>
<organism evidence="4 5">
    <name type="scientific">Riccia sorocarpa</name>
    <dbReference type="NCBI Taxonomy" id="122646"/>
    <lineage>
        <taxon>Eukaryota</taxon>
        <taxon>Viridiplantae</taxon>
        <taxon>Streptophyta</taxon>
        <taxon>Embryophyta</taxon>
        <taxon>Marchantiophyta</taxon>
        <taxon>Marchantiopsida</taxon>
        <taxon>Marchantiidae</taxon>
        <taxon>Marchantiales</taxon>
        <taxon>Ricciaceae</taxon>
        <taxon>Riccia</taxon>
    </lineage>
</organism>
<feature type="region of interest" description="Disordered" evidence="2">
    <location>
        <begin position="541"/>
        <end position="575"/>
    </location>
</feature>
<dbReference type="SUPFAM" id="SSF57756">
    <property type="entry name" value="Retrovirus zinc finger-like domains"/>
    <property type="match status" value="1"/>
</dbReference>
<evidence type="ECO:0000256" key="2">
    <source>
        <dbReference type="SAM" id="MobiDB-lite"/>
    </source>
</evidence>
<sequence length="682" mass="75548">MAARDKQVLLPTRTPSHQVQPESTGRMEEYSPSHQFQPERLKAPGEWRNTVELGHLTDADQIEFTNGGKRANDRRASLLRKSAELSDFIKKSRTLQRQTMSSNTGTGNASRNPPRSGAASPASGTQAWRGDLFGQQDLSHSTPGGLRIRDNTIFERTPPNARLGSQQSGVRSQVPGPGSAARLPLTMTSVGAGLRLPLPDPPKDPDPPDPQNSQGSPLQDQQRNGAHQGTTSGTGNPSNTGSKTSSWFDRLGEANLQNSDQDMLSDEEGEDSSDNDNVSISSLDETKANDDKYMEERHWRRSVMKEVSRAYTLLLEQTGIPTGEEVVVEHVLNFDAQVRIQARKRRLEDCGVVFCTVDLSPSRDSFQQWVYQEVENNAAVQAVHVKVLAARHYLVIFNSMVDGDAVLAGGPYYMRKRMIYNVPWEPGFDTKKVLAKKLACWLDLLEVDPMLEGESDNLLASLGQVMRTAGTTVSQDGKFQNVRGCVLMDMTKPLPTNIHVKLNRITKKIAIRYDLLPDTCFTCHERGHFARICPLTSKTKAQEPAEGIQETEEDFVPVNGKGKRPASPDLQPQVPAQPANIYEVLANLEDEQITKNPETSTSADINKSIEGEKTNDPTGADKSSTEEENQEKISQVAEEETSARPLPDLNATPNLLSEQHQSQLSRKEKKKARKKEMRRKKA</sequence>
<name>A0ABD3HJU2_9MARC</name>
<keyword evidence="1" id="KW-0863">Zinc-finger</keyword>
<comment type="caution">
    <text evidence="4">The sequence shown here is derived from an EMBL/GenBank/DDBJ whole genome shotgun (WGS) entry which is preliminary data.</text>
</comment>
<accession>A0ABD3HJU2</accession>
<dbReference type="EMBL" id="JBJQOH010000004">
    <property type="protein sequence ID" value="KAL3690414.1"/>
    <property type="molecule type" value="Genomic_DNA"/>
</dbReference>
<feature type="region of interest" description="Disordered" evidence="2">
    <location>
        <begin position="1"/>
        <end position="44"/>
    </location>
</feature>
<evidence type="ECO:0000259" key="3">
    <source>
        <dbReference type="PROSITE" id="PS50158"/>
    </source>
</evidence>
<feature type="compositionally biased region" description="Polar residues" evidence="2">
    <location>
        <begin position="95"/>
        <end position="113"/>
    </location>
</feature>
<feature type="compositionally biased region" description="Polar residues" evidence="2">
    <location>
        <begin position="651"/>
        <end position="664"/>
    </location>
</feature>
<feature type="region of interest" description="Disordered" evidence="2">
    <location>
        <begin position="85"/>
        <end position="246"/>
    </location>
</feature>
<dbReference type="SMART" id="SM00343">
    <property type="entry name" value="ZnF_C2HC"/>
    <property type="match status" value="1"/>
</dbReference>
<proteinExistence type="predicted"/>
<protein>
    <recommendedName>
        <fullName evidence="3">CCHC-type domain-containing protein</fullName>
    </recommendedName>
</protein>
<feature type="region of interest" description="Disordered" evidence="2">
    <location>
        <begin position="591"/>
        <end position="682"/>
    </location>
</feature>
<dbReference type="PANTHER" id="PTHR31286:SF180">
    <property type="entry name" value="OS10G0362600 PROTEIN"/>
    <property type="match status" value="1"/>
</dbReference>
<dbReference type="PANTHER" id="PTHR31286">
    <property type="entry name" value="GLYCINE-RICH CELL WALL STRUCTURAL PROTEIN 1.8-LIKE"/>
    <property type="match status" value="1"/>
</dbReference>
<feature type="compositionally biased region" description="Polar residues" evidence="2">
    <location>
        <begin position="594"/>
        <end position="605"/>
    </location>
</feature>
<dbReference type="Gene3D" id="4.10.60.10">
    <property type="entry name" value="Zinc finger, CCHC-type"/>
    <property type="match status" value="1"/>
</dbReference>
<feature type="compositionally biased region" description="Polar residues" evidence="2">
    <location>
        <begin position="211"/>
        <end position="228"/>
    </location>
</feature>
<dbReference type="GO" id="GO:0008270">
    <property type="term" value="F:zinc ion binding"/>
    <property type="evidence" value="ECO:0007669"/>
    <property type="project" value="UniProtKB-KW"/>
</dbReference>
<keyword evidence="5" id="KW-1185">Reference proteome</keyword>
<feature type="compositionally biased region" description="Polar residues" evidence="2">
    <location>
        <begin position="13"/>
        <end position="23"/>
    </location>
</feature>
<feature type="compositionally biased region" description="Acidic residues" evidence="2">
    <location>
        <begin position="263"/>
        <end position="274"/>
    </location>
</feature>
<dbReference type="Pfam" id="PF14111">
    <property type="entry name" value="DUF4283"/>
    <property type="match status" value="1"/>
</dbReference>
<feature type="domain" description="CCHC-type" evidence="3">
    <location>
        <begin position="520"/>
        <end position="534"/>
    </location>
</feature>
<evidence type="ECO:0000256" key="1">
    <source>
        <dbReference type="PROSITE-ProRule" id="PRU00047"/>
    </source>
</evidence>
<feature type="compositionally biased region" description="Basic residues" evidence="2">
    <location>
        <begin position="667"/>
        <end position="682"/>
    </location>
</feature>
<feature type="compositionally biased region" description="Low complexity" evidence="2">
    <location>
        <begin position="229"/>
        <end position="246"/>
    </location>
</feature>
<dbReference type="InterPro" id="IPR001878">
    <property type="entry name" value="Znf_CCHC"/>
</dbReference>
<dbReference type="AlphaFoldDB" id="A0ABD3HJU2"/>